<sequence>MARKLVLLVVWFLILLCYGMANFDVKLSKAIFDGGFLIFPVKRAKVQQLLDEINSQFDDEDVNLFLPSEPVLQDVIGCDEHVINVGFGTIEAVSFNGVLSNEQKARQSTFIGGLATNIPYLTSKNGDMEKITLQVNVFTSEGGHQIEPNVILPPPIVAGKYVKVIKGNTTDIRFKTGDLQLHVIGERAKSCQSYGKHGVADAQEYENEYQISRYGPDFSICDQYPDLQVDLCNVYRDPKNSSVLKEAGNNVCIYWVPTDDIQSCEATFHVVSMSDAMKELLLLDEDEEVLEAAFQTGTFDSRIVFPCIE</sequence>
<dbReference type="Proteomes" id="UP001152320">
    <property type="component" value="Chromosome 1"/>
</dbReference>
<keyword evidence="1" id="KW-0732">Signal</keyword>
<accession>A0A9Q1CPD5</accession>
<evidence type="ECO:0000313" key="3">
    <source>
        <dbReference type="Proteomes" id="UP001152320"/>
    </source>
</evidence>
<protein>
    <submittedName>
        <fullName evidence="2">Uncharacterized protein</fullName>
    </submittedName>
</protein>
<evidence type="ECO:0000256" key="1">
    <source>
        <dbReference type="SAM" id="SignalP"/>
    </source>
</evidence>
<organism evidence="2 3">
    <name type="scientific">Holothuria leucospilota</name>
    <name type="common">Black long sea cucumber</name>
    <name type="synonym">Mertensiothuria leucospilota</name>
    <dbReference type="NCBI Taxonomy" id="206669"/>
    <lineage>
        <taxon>Eukaryota</taxon>
        <taxon>Metazoa</taxon>
        <taxon>Echinodermata</taxon>
        <taxon>Eleutherozoa</taxon>
        <taxon>Echinozoa</taxon>
        <taxon>Holothuroidea</taxon>
        <taxon>Aspidochirotacea</taxon>
        <taxon>Aspidochirotida</taxon>
        <taxon>Holothuriidae</taxon>
        <taxon>Holothuria</taxon>
    </lineage>
</organism>
<feature type="signal peptide" evidence="1">
    <location>
        <begin position="1"/>
        <end position="21"/>
    </location>
</feature>
<dbReference type="EMBL" id="JAIZAY010000001">
    <property type="protein sequence ID" value="KAJ8048189.1"/>
    <property type="molecule type" value="Genomic_DNA"/>
</dbReference>
<name>A0A9Q1CPD5_HOLLE</name>
<reference evidence="2" key="1">
    <citation type="submission" date="2021-10" db="EMBL/GenBank/DDBJ databases">
        <title>Tropical sea cucumber genome reveals ecological adaptation and Cuvierian tubules defense mechanism.</title>
        <authorList>
            <person name="Chen T."/>
        </authorList>
    </citation>
    <scope>NUCLEOTIDE SEQUENCE</scope>
    <source>
        <strain evidence="2">Nanhai2018</strain>
        <tissue evidence="2">Muscle</tissue>
    </source>
</reference>
<evidence type="ECO:0000313" key="2">
    <source>
        <dbReference type="EMBL" id="KAJ8048189.1"/>
    </source>
</evidence>
<keyword evidence="3" id="KW-1185">Reference proteome</keyword>
<gene>
    <name evidence="2" type="ORF">HOLleu_00395</name>
</gene>
<proteinExistence type="predicted"/>
<dbReference type="AlphaFoldDB" id="A0A9Q1CPD5"/>
<comment type="caution">
    <text evidence="2">The sequence shown here is derived from an EMBL/GenBank/DDBJ whole genome shotgun (WGS) entry which is preliminary data.</text>
</comment>
<feature type="chain" id="PRO_5040246506" evidence="1">
    <location>
        <begin position="22"/>
        <end position="309"/>
    </location>
</feature>